<organism evidence="3 4">
    <name type="scientific">Rubroshorea leprosula</name>
    <dbReference type="NCBI Taxonomy" id="152421"/>
    <lineage>
        <taxon>Eukaryota</taxon>
        <taxon>Viridiplantae</taxon>
        <taxon>Streptophyta</taxon>
        <taxon>Embryophyta</taxon>
        <taxon>Tracheophyta</taxon>
        <taxon>Spermatophyta</taxon>
        <taxon>Magnoliopsida</taxon>
        <taxon>eudicotyledons</taxon>
        <taxon>Gunneridae</taxon>
        <taxon>Pentapetalae</taxon>
        <taxon>rosids</taxon>
        <taxon>malvids</taxon>
        <taxon>Malvales</taxon>
        <taxon>Dipterocarpaceae</taxon>
        <taxon>Rubroshorea</taxon>
    </lineage>
</organism>
<reference evidence="3 4" key="1">
    <citation type="journal article" date="2021" name="Commun. Biol.">
        <title>The genome of Shorea leprosula (Dipterocarpaceae) highlights the ecological relevance of drought in aseasonal tropical rainforests.</title>
        <authorList>
            <person name="Ng K.K.S."/>
            <person name="Kobayashi M.J."/>
            <person name="Fawcett J.A."/>
            <person name="Hatakeyama M."/>
            <person name="Paape T."/>
            <person name="Ng C.H."/>
            <person name="Ang C.C."/>
            <person name="Tnah L.H."/>
            <person name="Lee C.T."/>
            <person name="Nishiyama T."/>
            <person name="Sese J."/>
            <person name="O'Brien M.J."/>
            <person name="Copetti D."/>
            <person name="Mohd Noor M.I."/>
            <person name="Ong R.C."/>
            <person name="Putra M."/>
            <person name="Sireger I.Z."/>
            <person name="Indrioko S."/>
            <person name="Kosugi Y."/>
            <person name="Izuno A."/>
            <person name="Isagi Y."/>
            <person name="Lee S.L."/>
            <person name="Shimizu K.K."/>
        </authorList>
    </citation>
    <scope>NUCLEOTIDE SEQUENCE [LARGE SCALE GENOMIC DNA]</scope>
    <source>
        <strain evidence="3">214</strain>
    </source>
</reference>
<dbReference type="PANTHER" id="PTHR31325">
    <property type="entry name" value="OS01G0798800 PROTEIN-RELATED"/>
    <property type="match status" value="1"/>
</dbReference>
<keyword evidence="1" id="KW-0472">Membrane</keyword>
<dbReference type="Proteomes" id="UP001054252">
    <property type="component" value="Unassembled WGS sequence"/>
</dbReference>
<keyword evidence="4" id="KW-1185">Reference proteome</keyword>
<keyword evidence="1" id="KW-1133">Transmembrane helix</keyword>
<dbReference type="AlphaFoldDB" id="A0AAV5JUH0"/>
<dbReference type="InterPro" id="IPR025315">
    <property type="entry name" value="DUF4220"/>
</dbReference>
<evidence type="ECO:0000313" key="3">
    <source>
        <dbReference type="EMBL" id="GKV17352.1"/>
    </source>
</evidence>
<feature type="transmembrane region" description="Helical" evidence="1">
    <location>
        <begin position="125"/>
        <end position="146"/>
    </location>
</feature>
<protein>
    <recommendedName>
        <fullName evidence="2">DUF4220 domain-containing protein</fullName>
    </recommendedName>
</protein>
<accession>A0AAV5JUH0</accession>
<feature type="transmembrane region" description="Helical" evidence="1">
    <location>
        <begin position="95"/>
        <end position="113"/>
    </location>
</feature>
<comment type="caution">
    <text evidence="3">The sequence shown here is derived from an EMBL/GenBank/DDBJ whole genome shotgun (WGS) entry which is preliminary data.</text>
</comment>
<feature type="transmembrane region" description="Helical" evidence="1">
    <location>
        <begin position="58"/>
        <end position="75"/>
    </location>
</feature>
<feature type="domain" description="DUF4220" evidence="2">
    <location>
        <begin position="62"/>
        <end position="188"/>
    </location>
</feature>
<proteinExistence type="predicted"/>
<feature type="transmembrane region" description="Helical" evidence="1">
    <location>
        <begin position="28"/>
        <end position="46"/>
    </location>
</feature>
<name>A0AAV5JUH0_9ROSI</name>
<evidence type="ECO:0000256" key="1">
    <source>
        <dbReference type="SAM" id="Phobius"/>
    </source>
</evidence>
<keyword evidence="1" id="KW-0812">Transmembrane</keyword>
<evidence type="ECO:0000259" key="2">
    <source>
        <dbReference type="Pfam" id="PF13968"/>
    </source>
</evidence>
<dbReference type="EMBL" id="BPVZ01000047">
    <property type="protein sequence ID" value="GKV17352.1"/>
    <property type="molecule type" value="Genomic_DNA"/>
</dbReference>
<evidence type="ECO:0000313" key="4">
    <source>
        <dbReference type="Proteomes" id="UP001054252"/>
    </source>
</evidence>
<sequence>MVGRGKPALSIASAFTYLLRKIWREWDVRGMVLLSLLLQIALYVLGKRRKYNVSLMRRMILWFAYISADWVAIAALGKLSSARALSPTKNVLRALWAPILILHLGGPDTITAYTLQDTQLWTRHILTLVVQSFFAIYVIYLSWIYLRLSILTIPLILAGIIKYVERILCLELTSSKKTEPVISESHHQDELEMSIFIDKFLAEHADSIIVVLGYLLFSVMRPDVHDYLSGKLYLRSSQATARVKTYLKGTKFNH</sequence>
<gene>
    <name evidence="3" type="ORF">SLEP1_g27867</name>
</gene>
<dbReference type="Pfam" id="PF13968">
    <property type="entry name" value="DUF4220"/>
    <property type="match status" value="1"/>
</dbReference>